<proteinExistence type="predicted"/>
<organism evidence="2 3">
    <name type="scientific">Pseudarcicella hirudinis</name>
    <dbReference type="NCBI Taxonomy" id="1079859"/>
    <lineage>
        <taxon>Bacteria</taxon>
        <taxon>Pseudomonadati</taxon>
        <taxon>Bacteroidota</taxon>
        <taxon>Cytophagia</taxon>
        <taxon>Cytophagales</taxon>
        <taxon>Flectobacillaceae</taxon>
        <taxon>Pseudarcicella</taxon>
    </lineage>
</organism>
<dbReference type="Gene3D" id="2.60.120.10">
    <property type="entry name" value="Jelly Rolls"/>
    <property type="match status" value="1"/>
</dbReference>
<evidence type="ECO:0000313" key="3">
    <source>
        <dbReference type="Proteomes" id="UP000199306"/>
    </source>
</evidence>
<dbReference type="InterPro" id="IPR011051">
    <property type="entry name" value="RmlC_Cupin_sf"/>
</dbReference>
<dbReference type="InterPro" id="IPR013096">
    <property type="entry name" value="Cupin_2"/>
</dbReference>
<evidence type="ECO:0000313" key="2">
    <source>
        <dbReference type="EMBL" id="SFQ06295.1"/>
    </source>
</evidence>
<dbReference type="InterPro" id="IPR014710">
    <property type="entry name" value="RmlC-like_jellyroll"/>
</dbReference>
<dbReference type="OrthoDB" id="2620172at2"/>
<dbReference type="RefSeq" id="WP_092018118.1">
    <property type="nucleotide sequence ID" value="NZ_FOXH01000009.1"/>
</dbReference>
<evidence type="ECO:0000259" key="1">
    <source>
        <dbReference type="Pfam" id="PF07883"/>
    </source>
</evidence>
<accession>A0A1I5VFN7</accession>
<dbReference type="SUPFAM" id="SSF51182">
    <property type="entry name" value="RmlC-like cupins"/>
    <property type="match status" value="1"/>
</dbReference>
<dbReference type="AlphaFoldDB" id="A0A1I5VFN7"/>
<dbReference type="EMBL" id="FOXH01000009">
    <property type="protein sequence ID" value="SFQ06295.1"/>
    <property type="molecule type" value="Genomic_DNA"/>
</dbReference>
<feature type="domain" description="Cupin type-2" evidence="1">
    <location>
        <begin position="37"/>
        <end position="88"/>
    </location>
</feature>
<gene>
    <name evidence="2" type="ORF">SAMN04515674_10989</name>
</gene>
<sequence>MFPNKVSIDKASEILKNSPDIFRTFFEHGTLSLELYKPDLIDKQQPHERDEIYIIAGGNARFELENEITEVKTGDFLFVPAKARHRFIDFSNDFSTWVIFYGPAGGEQGSILNHS</sequence>
<name>A0A1I5VFN7_9BACT</name>
<reference evidence="2 3" key="1">
    <citation type="submission" date="2016-10" db="EMBL/GenBank/DDBJ databases">
        <authorList>
            <person name="de Groot N.N."/>
        </authorList>
    </citation>
    <scope>NUCLEOTIDE SEQUENCE [LARGE SCALE GENOMIC DNA]</scope>
    <source>
        <strain evidence="3">E92,LMG 26720,CCM 7988</strain>
    </source>
</reference>
<dbReference type="STRING" id="1079859.SAMN04515674_10989"/>
<dbReference type="Proteomes" id="UP000199306">
    <property type="component" value="Unassembled WGS sequence"/>
</dbReference>
<dbReference type="Pfam" id="PF07883">
    <property type="entry name" value="Cupin_2"/>
    <property type="match status" value="1"/>
</dbReference>
<keyword evidence="3" id="KW-1185">Reference proteome</keyword>
<protein>
    <submittedName>
        <fullName evidence="2">Cupin domain-containing protein</fullName>
    </submittedName>
</protein>